<dbReference type="RefSeq" id="WP_176759688.1">
    <property type="nucleotide sequence ID" value="NZ_FNFK01000060.1"/>
</dbReference>
<name>A0A1G9EHQ6_9LACT</name>
<proteinExistence type="inferred from homology"/>
<evidence type="ECO:0000259" key="9">
    <source>
        <dbReference type="Pfam" id="PF20791"/>
    </source>
</evidence>
<dbReference type="PANTHER" id="PTHR31727">
    <property type="entry name" value="OLEOYL-ACYL CARRIER PROTEIN THIOESTERASE 1, CHLOROPLASTIC"/>
    <property type="match status" value="1"/>
</dbReference>
<dbReference type="InterPro" id="IPR049427">
    <property type="entry name" value="Acyl-ACP_TE_C"/>
</dbReference>
<organism evidence="10 11">
    <name type="scientific">Alkalibacterium thalassium</name>
    <dbReference type="NCBI Taxonomy" id="426701"/>
    <lineage>
        <taxon>Bacteria</taxon>
        <taxon>Bacillati</taxon>
        <taxon>Bacillota</taxon>
        <taxon>Bacilli</taxon>
        <taxon>Lactobacillales</taxon>
        <taxon>Carnobacteriaceae</taxon>
        <taxon>Alkalibacterium</taxon>
    </lineage>
</organism>
<feature type="domain" description="Acyl-ACP thioesterase-like C-terminal" evidence="9">
    <location>
        <begin position="150"/>
        <end position="245"/>
    </location>
</feature>
<evidence type="ECO:0000256" key="1">
    <source>
        <dbReference type="ARBA" id="ARBA00006500"/>
    </source>
</evidence>
<dbReference type="CDD" id="cd00586">
    <property type="entry name" value="4HBT"/>
    <property type="match status" value="1"/>
</dbReference>
<dbReference type="STRING" id="426701.SAMN04488098_10608"/>
<comment type="similarity">
    <text evidence="1">Belongs to the acyl-ACP thioesterase family.</text>
</comment>
<dbReference type="GO" id="GO:0000036">
    <property type="term" value="F:acyl carrier activity"/>
    <property type="evidence" value="ECO:0007669"/>
    <property type="project" value="TreeGrafter"/>
</dbReference>
<dbReference type="AlphaFoldDB" id="A0A1G9EHQ6"/>
<evidence type="ECO:0000256" key="6">
    <source>
        <dbReference type="ARBA" id="ARBA00023098"/>
    </source>
</evidence>
<evidence type="ECO:0000259" key="8">
    <source>
        <dbReference type="Pfam" id="PF01643"/>
    </source>
</evidence>
<dbReference type="Pfam" id="PF20791">
    <property type="entry name" value="Acyl-ACP_TE_C"/>
    <property type="match status" value="1"/>
</dbReference>
<keyword evidence="11" id="KW-1185">Reference proteome</keyword>
<feature type="domain" description="Acyl-ACP thioesterase N-terminal hotdog" evidence="8">
    <location>
        <begin position="4"/>
        <end position="131"/>
    </location>
</feature>
<keyword evidence="5" id="KW-0809">Transit peptide</keyword>
<keyword evidence="4" id="KW-0276">Fatty acid metabolism</keyword>
<dbReference type="InterPro" id="IPR045023">
    <property type="entry name" value="FATA/B"/>
</dbReference>
<dbReference type="Proteomes" id="UP000199433">
    <property type="component" value="Unassembled WGS sequence"/>
</dbReference>
<keyword evidence="6" id="KW-0443">Lipid metabolism</keyword>
<dbReference type="SUPFAM" id="SSF54637">
    <property type="entry name" value="Thioesterase/thiol ester dehydrase-isomerase"/>
    <property type="match status" value="2"/>
</dbReference>
<dbReference type="Gene3D" id="3.10.129.10">
    <property type="entry name" value="Hotdog Thioesterase"/>
    <property type="match status" value="1"/>
</dbReference>
<keyword evidence="3 10" id="KW-0378">Hydrolase</keyword>
<sequence length="256" mass="30268">MYLSYEETKDIAYYMCDRTQRLTLPMLVNLLLDVSEKQSDSLKRGGAYIRDRGLSWIILHYAFDIGRMPRLNETVYIETFATEYNKLFTYRTFIVRDSDRTELIKVETTFALLDSEKRKMARIPEDIVAPYKAEYSKRIRRNTKPDEVDSEEYNEKQYAVRYFDIDGNHHVNNSHYINWILDSLDSTFLLDHDITSGVITFNKEVSEHQLVFSQSSIRKEENLYSDHIIKTEDTVHCAATFTWKNGERRNTNGHNQ</sequence>
<gene>
    <name evidence="10" type="ORF">SAMN04488098_10608</name>
</gene>
<keyword evidence="2" id="KW-0444">Lipid biosynthesis</keyword>
<dbReference type="InterPro" id="IPR002864">
    <property type="entry name" value="Acyl-ACP_thioesterase_NHD"/>
</dbReference>
<dbReference type="GO" id="GO:0016297">
    <property type="term" value="F:fatty acyl-[ACP] hydrolase activity"/>
    <property type="evidence" value="ECO:0007669"/>
    <property type="project" value="InterPro"/>
</dbReference>
<keyword evidence="7" id="KW-0275">Fatty acid biosynthesis</keyword>
<dbReference type="InterPro" id="IPR029069">
    <property type="entry name" value="HotDog_dom_sf"/>
</dbReference>
<evidence type="ECO:0000256" key="5">
    <source>
        <dbReference type="ARBA" id="ARBA00022946"/>
    </source>
</evidence>
<dbReference type="PANTHER" id="PTHR31727:SF6">
    <property type="entry name" value="OLEOYL-ACYL CARRIER PROTEIN THIOESTERASE 1, CHLOROPLASTIC"/>
    <property type="match status" value="1"/>
</dbReference>
<dbReference type="Pfam" id="PF01643">
    <property type="entry name" value="Acyl-ACP_TE"/>
    <property type="match status" value="1"/>
</dbReference>
<reference evidence="11" key="1">
    <citation type="submission" date="2016-10" db="EMBL/GenBank/DDBJ databases">
        <authorList>
            <person name="Varghese N."/>
            <person name="Submissions S."/>
        </authorList>
    </citation>
    <scope>NUCLEOTIDE SEQUENCE [LARGE SCALE GENOMIC DNA]</scope>
    <source>
        <strain evidence="11">DSM 19181</strain>
    </source>
</reference>
<evidence type="ECO:0000313" key="10">
    <source>
        <dbReference type="EMBL" id="SDK75680.1"/>
    </source>
</evidence>
<accession>A0A1G9EHQ6</accession>
<dbReference type="EMBL" id="FNFK01000060">
    <property type="protein sequence ID" value="SDK75680.1"/>
    <property type="molecule type" value="Genomic_DNA"/>
</dbReference>
<evidence type="ECO:0000256" key="4">
    <source>
        <dbReference type="ARBA" id="ARBA00022832"/>
    </source>
</evidence>
<protein>
    <submittedName>
        <fullName evidence="10">Medium-chain acyl-[acyl-carrier-protein] hydrolase</fullName>
    </submittedName>
</protein>
<evidence type="ECO:0000256" key="7">
    <source>
        <dbReference type="ARBA" id="ARBA00023160"/>
    </source>
</evidence>
<evidence type="ECO:0000256" key="3">
    <source>
        <dbReference type="ARBA" id="ARBA00022801"/>
    </source>
</evidence>
<evidence type="ECO:0000313" key="11">
    <source>
        <dbReference type="Proteomes" id="UP000199433"/>
    </source>
</evidence>
<evidence type="ECO:0000256" key="2">
    <source>
        <dbReference type="ARBA" id="ARBA00022516"/>
    </source>
</evidence>